<proteinExistence type="predicted"/>
<gene>
    <name evidence="2" type="ORF">HMJ28_00375</name>
</gene>
<keyword evidence="1" id="KW-0812">Transmembrane</keyword>
<feature type="transmembrane region" description="Helical" evidence="1">
    <location>
        <begin position="15"/>
        <end position="33"/>
    </location>
</feature>
<sequence length="292" mass="35155">MKLFKLFLKNSFSSAWQWLSFILAILGILEYYFNLFKDIKYMNEILFFSIIGSIIYKNYKLYSKIASEYPDSLIKYNKSLEFDDCCSFFQYRKIYPKLCLRYKVNIVEDSNNASFEVGDVSENYVILKFFHKVYIKNLTNKDIQISEPVIKLFSVNNIKDSFFINRLNVSLGKIRFSNERYICCWNDFRDLIQKYTYKFPCTINKKQEVCIFLYTEVNLKSFDENSFNELLNWIRNISLKVEFFIIKSGKEVKNSYIMKYNYKKDLIINMINEKINDDKEIQDSLNQLNRRC</sequence>
<dbReference type="Proteomes" id="UP000528432">
    <property type="component" value="Unassembled WGS sequence"/>
</dbReference>
<reference evidence="2 3" key="1">
    <citation type="submission" date="2020-05" db="EMBL/GenBank/DDBJ databases">
        <title>Draft genome sequence of Clostridium cochlearium strain AGROS13 isolated from a sheep dairy farm in New Zealand.</title>
        <authorList>
            <person name="Gupta T.B."/>
            <person name="Jauregui R."/>
            <person name="Risson A.N."/>
            <person name="Brightwell G."/>
            <person name="Maclean P."/>
        </authorList>
    </citation>
    <scope>NUCLEOTIDE SEQUENCE [LARGE SCALE GENOMIC DNA]</scope>
    <source>
        <strain evidence="2 3">AGROS13</strain>
    </source>
</reference>
<accession>A0A7Y3XX33</accession>
<evidence type="ECO:0000313" key="3">
    <source>
        <dbReference type="Proteomes" id="UP000528432"/>
    </source>
</evidence>
<evidence type="ECO:0000313" key="2">
    <source>
        <dbReference type="EMBL" id="NOH14856.1"/>
    </source>
</evidence>
<keyword evidence="1" id="KW-1133">Transmembrane helix</keyword>
<dbReference type="RefSeq" id="WP_171302607.1">
    <property type="nucleotide sequence ID" value="NZ_JABFIF010000001.1"/>
</dbReference>
<protein>
    <submittedName>
        <fullName evidence="2">Uncharacterized protein</fullName>
    </submittedName>
</protein>
<comment type="caution">
    <text evidence="2">The sequence shown here is derived from an EMBL/GenBank/DDBJ whole genome shotgun (WGS) entry which is preliminary data.</text>
</comment>
<evidence type="ECO:0000256" key="1">
    <source>
        <dbReference type="SAM" id="Phobius"/>
    </source>
</evidence>
<keyword evidence="1" id="KW-0472">Membrane</keyword>
<name>A0A7Y3XX33_CLOCO</name>
<dbReference type="EMBL" id="JABFIF010000001">
    <property type="protein sequence ID" value="NOH14856.1"/>
    <property type="molecule type" value="Genomic_DNA"/>
</dbReference>
<dbReference type="AlphaFoldDB" id="A0A7Y3XX33"/>
<organism evidence="2 3">
    <name type="scientific">Clostridium cochlearium</name>
    <dbReference type="NCBI Taxonomy" id="1494"/>
    <lineage>
        <taxon>Bacteria</taxon>
        <taxon>Bacillati</taxon>
        <taxon>Bacillota</taxon>
        <taxon>Clostridia</taxon>
        <taxon>Eubacteriales</taxon>
        <taxon>Clostridiaceae</taxon>
        <taxon>Clostridium</taxon>
    </lineage>
</organism>